<dbReference type="NCBIfam" id="TIGR01087">
    <property type="entry name" value="murD"/>
    <property type="match status" value="1"/>
</dbReference>
<feature type="domain" description="Mur ligase C-terminal" evidence="8">
    <location>
        <begin position="253"/>
        <end position="370"/>
    </location>
</feature>
<keyword evidence="7" id="KW-0132">Cell division</keyword>
<dbReference type="SUPFAM" id="SSF53244">
    <property type="entry name" value="MurD-like peptide ligases, peptide-binding domain"/>
    <property type="match status" value="1"/>
</dbReference>
<evidence type="ECO:0000259" key="9">
    <source>
        <dbReference type="Pfam" id="PF08245"/>
    </source>
</evidence>
<dbReference type="InterPro" id="IPR005762">
    <property type="entry name" value="MurD"/>
</dbReference>
<dbReference type="InterPro" id="IPR036615">
    <property type="entry name" value="Mur_ligase_C_dom_sf"/>
</dbReference>
<reference evidence="11" key="1">
    <citation type="submission" date="2017-09" db="EMBL/GenBank/DDBJ databases">
        <title>Depth-based differentiation of microbial function through sediment-hosted aquifers and enrichment of novel symbionts in the deep terrestrial subsurface.</title>
        <authorList>
            <person name="Probst A.J."/>
            <person name="Ladd B."/>
            <person name="Jarett J.K."/>
            <person name="Geller-Mcgrath D.E."/>
            <person name="Sieber C.M.K."/>
            <person name="Emerson J.B."/>
            <person name="Anantharaman K."/>
            <person name="Thomas B.C."/>
            <person name="Malmstrom R."/>
            <person name="Stieglmeier M."/>
            <person name="Klingl A."/>
            <person name="Woyke T."/>
            <person name="Ryan C.M."/>
            <person name="Banfield J.F."/>
        </authorList>
    </citation>
    <scope>NUCLEOTIDE SEQUENCE [LARGE SCALE GENOMIC DNA]</scope>
</reference>
<keyword evidence="7" id="KW-0133">Cell shape</keyword>
<evidence type="ECO:0000256" key="4">
    <source>
        <dbReference type="ARBA" id="ARBA00022598"/>
    </source>
</evidence>
<gene>
    <name evidence="10" type="primary">murD</name>
    <name evidence="10" type="ORF">COT12_03345</name>
</gene>
<dbReference type="EC" id="6.3.2.9" evidence="7"/>
<dbReference type="GO" id="GO:0008764">
    <property type="term" value="F:UDP-N-acetylmuramoylalanine-D-glutamate ligase activity"/>
    <property type="evidence" value="ECO:0007669"/>
    <property type="project" value="UniProtKB-EC"/>
</dbReference>
<proteinExistence type="predicted"/>
<evidence type="ECO:0000256" key="1">
    <source>
        <dbReference type="ARBA" id="ARBA00004496"/>
    </source>
</evidence>
<dbReference type="GO" id="GO:0071555">
    <property type="term" value="P:cell wall organization"/>
    <property type="evidence" value="ECO:0007669"/>
    <property type="project" value="UniProtKB-KW"/>
</dbReference>
<evidence type="ECO:0000259" key="8">
    <source>
        <dbReference type="Pfam" id="PF02875"/>
    </source>
</evidence>
<dbReference type="AlphaFoldDB" id="A0A2M6YBD5"/>
<comment type="catalytic activity">
    <reaction evidence="7">
        <text>UDP-N-acetyl-alpha-D-muramoyl-L-alanine + D-glutamate + ATP = UDP-N-acetyl-alpha-D-muramoyl-L-alanyl-D-glutamate + ADP + phosphate + H(+)</text>
        <dbReference type="Rhea" id="RHEA:16429"/>
        <dbReference type="ChEBI" id="CHEBI:15378"/>
        <dbReference type="ChEBI" id="CHEBI:29986"/>
        <dbReference type="ChEBI" id="CHEBI:30616"/>
        <dbReference type="ChEBI" id="CHEBI:43474"/>
        <dbReference type="ChEBI" id="CHEBI:83898"/>
        <dbReference type="ChEBI" id="CHEBI:83900"/>
        <dbReference type="ChEBI" id="CHEBI:456216"/>
        <dbReference type="EC" id="6.3.2.9"/>
    </reaction>
</comment>
<dbReference type="Proteomes" id="UP000229896">
    <property type="component" value="Unassembled WGS sequence"/>
</dbReference>
<dbReference type="UniPathway" id="UPA00219"/>
<keyword evidence="7" id="KW-0961">Cell wall biogenesis/degradation</keyword>
<dbReference type="PANTHER" id="PTHR43692:SF1">
    <property type="entry name" value="UDP-N-ACETYLMURAMOYLALANINE--D-GLUTAMATE LIGASE"/>
    <property type="match status" value="1"/>
</dbReference>
<keyword evidence="4 10" id="KW-0436">Ligase</keyword>
<dbReference type="Pfam" id="PF08245">
    <property type="entry name" value="Mur_ligase_M"/>
    <property type="match status" value="1"/>
</dbReference>
<evidence type="ECO:0000313" key="10">
    <source>
        <dbReference type="EMBL" id="PIU24011.1"/>
    </source>
</evidence>
<name>A0A2M6YBD5_9BACT</name>
<dbReference type="GO" id="GO:0009252">
    <property type="term" value="P:peptidoglycan biosynthetic process"/>
    <property type="evidence" value="ECO:0007669"/>
    <property type="project" value="UniProtKB-UniPathway"/>
</dbReference>
<evidence type="ECO:0000256" key="5">
    <source>
        <dbReference type="ARBA" id="ARBA00022741"/>
    </source>
</evidence>
<comment type="pathway">
    <text evidence="2 7">Cell wall biogenesis; peptidoglycan biosynthesis.</text>
</comment>
<evidence type="ECO:0000256" key="6">
    <source>
        <dbReference type="ARBA" id="ARBA00022840"/>
    </source>
</evidence>
<dbReference type="SUPFAM" id="SSF53623">
    <property type="entry name" value="MurD-like peptide ligases, catalytic domain"/>
    <property type="match status" value="1"/>
</dbReference>
<comment type="subcellular location">
    <subcellularLocation>
        <location evidence="1 7">Cytoplasm</location>
    </subcellularLocation>
</comment>
<dbReference type="GO" id="GO:0005524">
    <property type="term" value="F:ATP binding"/>
    <property type="evidence" value="ECO:0007669"/>
    <property type="project" value="UniProtKB-KW"/>
</dbReference>
<evidence type="ECO:0000313" key="11">
    <source>
        <dbReference type="Proteomes" id="UP000229896"/>
    </source>
</evidence>
<dbReference type="PANTHER" id="PTHR43692">
    <property type="entry name" value="UDP-N-ACETYLMURAMOYLALANINE--D-GLUTAMATE LIGASE"/>
    <property type="match status" value="1"/>
</dbReference>
<dbReference type="EMBL" id="PEXI01000106">
    <property type="protein sequence ID" value="PIU24011.1"/>
    <property type="molecule type" value="Genomic_DNA"/>
</dbReference>
<organism evidence="10 11">
    <name type="scientific">Candidatus Berkelbacteria bacterium CG08_land_8_20_14_0_20_39_8</name>
    <dbReference type="NCBI Taxonomy" id="1974511"/>
    <lineage>
        <taxon>Bacteria</taxon>
        <taxon>Candidatus Berkelbacteria</taxon>
    </lineage>
</organism>
<evidence type="ECO:0000256" key="3">
    <source>
        <dbReference type="ARBA" id="ARBA00022490"/>
    </source>
</evidence>
<dbReference type="Pfam" id="PF02875">
    <property type="entry name" value="Mur_ligase_C"/>
    <property type="match status" value="1"/>
</dbReference>
<feature type="domain" description="Mur ligase central" evidence="9">
    <location>
        <begin position="23"/>
        <end position="230"/>
    </location>
</feature>
<dbReference type="InterPro" id="IPR036565">
    <property type="entry name" value="Mur-like_cat_sf"/>
</dbReference>
<dbReference type="InterPro" id="IPR013221">
    <property type="entry name" value="Mur_ligase_cen"/>
</dbReference>
<accession>A0A2M6YBD5</accession>
<evidence type="ECO:0000256" key="7">
    <source>
        <dbReference type="RuleBase" id="RU003664"/>
    </source>
</evidence>
<sequence length="393" mass="43577">MGVEITSSTKLFFELCPAKIIGVTGTKGKGTTASLIYEIVKRNIQETGNNNQTNQKFQISNSEKIPGLITHKSNFENVYLAGNIGIPAFQIIEDVKPRDIVIFELSSFQSQDMKSSPNIAVIVNLDQDHLDYHKSLEEYRSAKYSILKYQNPDNFAIINWDYPELRKVAKFGKAKKYYFSSKEEVDQGAFVSEKGEVFLTIGQKEKVCSEGKIKLIGRHNLENIAAASIVGKILQIPIENISGTVKDFQGLPHRLELVREIDGIKIYNDSFSTNPIPTIAAIKSFSEPITLILGGSSKGADFSELAKTIKSSSVKNILLIGVEGPKIRKILEEENAKINILNGGRDIQEIAENAFKTTENGGVILFSPACASFDLFKNYKDRGEKFKRVVAGL</sequence>
<keyword evidence="7" id="KW-0131">Cell cycle</keyword>
<dbReference type="Gene3D" id="3.40.1190.10">
    <property type="entry name" value="Mur-like, catalytic domain"/>
    <property type="match status" value="1"/>
</dbReference>
<evidence type="ECO:0000256" key="2">
    <source>
        <dbReference type="ARBA" id="ARBA00004752"/>
    </source>
</evidence>
<comment type="function">
    <text evidence="7">Cell wall formation. Catalyzes the addition of glutamate to the nucleotide precursor UDP-N-acetylmuramoyl-L-alanine (UMA).</text>
</comment>
<keyword evidence="6" id="KW-0067">ATP-binding</keyword>
<keyword evidence="7" id="KW-0573">Peptidoglycan synthesis</keyword>
<keyword evidence="5" id="KW-0547">Nucleotide-binding</keyword>
<dbReference type="InterPro" id="IPR004101">
    <property type="entry name" value="Mur_ligase_C"/>
</dbReference>
<comment type="caution">
    <text evidence="10">The sequence shown here is derived from an EMBL/GenBank/DDBJ whole genome shotgun (WGS) entry which is preliminary data.</text>
</comment>
<dbReference type="Gene3D" id="3.90.190.20">
    <property type="entry name" value="Mur ligase, C-terminal domain"/>
    <property type="match status" value="1"/>
</dbReference>
<dbReference type="GO" id="GO:0005737">
    <property type="term" value="C:cytoplasm"/>
    <property type="evidence" value="ECO:0007669"/>
    <property type="project" value="UniProtKB-SubCell"/>
</dbReference>
<keyword evidence="3" id="KW-0963">Cytoplasm</keyword>
<dbReference type="GO" id="GO:0008360">
    <property type="term" value="P:regulation of cell shape"/>
    <property type="evidence" value="ECO:0007669"/>
    <property type="project" value="UniProtKB-KW"/>
</dbReference>
<protein>
    <recommendedName>
        <fullName evidence="7">UDP-N-acetylmuramoylalanine--D-glutamate ligase</fullName>
        <ecNumber evidence="7">6.3.2.9</ecNumber>
    </recommendedName>
</protein>
<dbReference type="GO" id="GO:0051301">
    <property type="term" value="P:cell division"/>
    <property type="evidence" value="ECO:0007669"/>
    <property type="project" value="UniProtKB-KW"/>
</dbReference>